<dbReference type="EMBL" id="UINC01047327">
    <property type="protein sequence ID" value="SVB56466.1"/>
    <property type="molecule type" value="Genomic_DNA"/>
</dbReference>
<proteinExistence type="predicted"/>
<gene>
    <name evidence="1" type="ORF">METZ01_LOCUS209320</name>
</gene>
<protein>
    <submittedName>
        <fullName evidence="1">Uncharacterized protein</fullName>
    </submittedName>
</protein>
<accession>A0A382F0D4</accession>
<evidence type="ECO:0000313" key="1">
    <source>
        <dbReference type="EMBL" id="SVB56466.1"/>
    </source>
</evidence>
<feature type="non-terminal residue" evidence="1">
    <location>
        <position position="1"/>
    </location>
</feature>
<sequence length="25" mass="2704">VNVSQAKERDGISKCELSFAKSLHG</sequence>
<dbReference type="AlphaFoldDB" id="A0A382F0D4"/>
<name>A0A382F0D4_9ZZZZ</name>
<organism evidence="1">
    <name type="scientific">marine metagenome</name>
    <dbReference type="NCBI Taxonomy" id="408172"/>
    <lineage>
        <taxon>unclassified sequences</taxon>
        <taxon>metagenomes</taxon>
        <taxon>ecological metagenomes</taxon>
    </lineage>
</organism>
<reference evidence="1" key="1">
    <citation type="submission" date="2018-05" db="EMBL/GenBank/DDBJ databases">
        <authorList>
            <person name="Lanie J.A."/>
            <person name="Ng W.-L."/>
            <person name="Kazmierczak K.M."/>
            <person name="Andrzejewski T.M."/>
            <person name="Davidsen T.M."/>
            <person name="Wayne K.J."/>
            <person name="Tettelin H."/>
            <person name="Glass J.I."/>
            <person name="Rusch D."/>
            <person name="Podicherti R."/>
            <person name="Tsui H.-C.T."/>
            <person name="Winkler M.E."/>
        </authorList>
    </citation>
    <scope>NUCLEOTIDE SEQUENCE</scope>
</reference>